<sequence>MAKFTFLLALCASPVFVHAFPAAVQETLDSHNIALTTDDIARLARRDDGDCPDASGKTSAQVNRDNDGVGSYIESCGNNGYAGNGACWTDIYVTKAQTRWQPWQENSANLNCADSPTCSITHLESVEGCATWESTTGFSAGITDGIISIGAEATESKGGSECTTSSDSYLCEWDDKGCHKVVATYQVVQVVGYVRRTCKQPNRDDQTQRPDGYYTRGWQGWHVDLPTGKWEYSCKYDCGTDVSLKTDELPDNGPVKTV</sequence>
<evidence type="ECO:0000256" key="1">
    <source>
        <dbReference type="SAM" id="SignalP"/>
    </source>
</evidence>
<evidence type="ECO:0000313" key="3">
    <source>
        <dbReference type="Proteomes" id="UP000701341"/>
    </source>
</evidence>
<protein>
    <submittedName>
        <fullName evidence="2">Uncharacterized protein</fullName>
    </submittedName>
</protein>
<keyword evidence="3" id="KW-1185">Reference proteome</keyword>
<comment type="caution">
    <text evidence="2">The sequence shown here is derived from an EMBL/GenBank/DDBJ whole genome shotgun (WGS) entry which is preliminary data.</text>
</comment>
<dbReference type="AlphaFoldDB" id="A0A9P5L0Z8"/>
<name>A0A9P5L0Z8_PENCR</name>
<dbReference type="OrthoDB" id="4287337at2759"/>
<proteinExistence type="predicted"/>
<accession>A0A9P5L0Z8</accession>
<keyword evidence="1" id="KW-0732">Signal</keyword>
<reference evidence="2" key="1">
    <citation type="submission" date="2020-02" db="EMBL/GenBank/DDBJ databases">
        <authorList>
            <person name="Lichtner F.J."/>
        </authorList>
    </citation>
    <scope>NUCLEOTIDE SEQUENCE</scope>
    <source>
        <strain evidence="2">G10</strain>
    </source>
</reference>
<evidence type="ECO:0000313" key="2">
    <source>
        <dbReference type="EMBL" id="KAF7519252.1"/>
    </source>
</evidence>
<dbReference type="Proteomes" id="UP000701341">
    <property type="component" value="Unassembled WGS sequence"/>
</dbReference>
<dbReference type="EMBL" id="JAAOZQ010000089">
    <property type="protein sequence ID" value="KAF7519252.1"/>
    <property type="molecule type" value="Genomic_DNA"/>
</dbReference>
<organism evidence="2 3">
    <name type="scientific">Penicillium crustosum</name>
    <name type="common">Blue mold fungus</name>
    <dbReference type="NCBI Taxonomy" id="36656"/>
    <lineage>
        <taxon>Eukaryota</taxon>
        <taxon>Fungi</taxon>
        <taxon>Dikarya</taxon>
        <taxon>Ascomycota</taxon>
        <taxon>Pezizomycotina</taxon>
        <taxon>Eurotiomycetes</taxon>
        <taxon>Eurotiomycetidae</taxon>
        <taxon>Eurotiales</taxon>
        <taxon>Aspergillaceae</taxon>
        <taxon>Penicillium</taxon>
    </lineage>
</organism>
<gene>
    <name evidence="2" type="ORF">PCG10_010114</name>
</gene>
<feature type="signal peptide" evidence="1">
    <location>
        <begin position="1"/>
        <end position="19"/>
    </location>
</feature>
<feature type="chain" id="PRO_5040306311" evidence="1">
    <location>
        <begin position="20"/>
        <end position="258"/>
    </location>
</feature>